<comment type="caution">
    <text evidence="2">The sequence shown here is derived from an EMBL/GenBank/DDBJ whole genome shotgun (WGS) entry which is preliminary data.</text>
</comment>
<dbReference type="EMBL" id="JAFKCU010000007">
    <property type="protein sequence ID" value="MBN7817776.1"/>
    <property type="molecule type" value="Genomic_DNA"/>
</dbReference>
<dbReference type="RefSeq" id="WP_206588443.1">
    <property type="nucleotide sequence ID" value="NZ_JAFKCU010000007.1"/>
</dbReference>
<dbReference type="Gene3D" id="1.10.260.40">
    <property type="entry name" value="lambda repressor-like DNA-binding domains"/>
    <property type="match status" value="1"/>
</dbReference>
<evidence type="ECO:0000313" key="3">
    <source>
        <dbReference type="Proteomes" id="UP000664480"/>
    </source>
</evidence>
<evidence type="ECO:0000313" key="2">
    <source>
        <dbReference type="EMBL" id="MBN7817776.1"/>
    </source>
</evidence>
<feature type="domain" description="HTH cro/C1-type" evidence="1">
    <location>
        <begin position="21"/>
        <end position="78"/>
    </location>
</feature>
<dbReference type="SUPFAM" id="SSF47413">
    <property type="entry name" value="lambda repressor-like DNA-binding domains"/>
    <property type="match status" value="1"/>
</dbReference>
<reference evidence="2 3" key="1">
    <citation type="submission" date="2021-03" db="EMBL/GenBank/DDBJ databases">
        <title>novel species isolated from a fishpond in China.</title>
        <authorList>
            <person name="Lu H."/>
            <person name="Cai Z."/>
        </authorList>
    </citation>
    <scope>NUCLEOTIDE SEQUENCE [LARGE SCALE GENOMIC DNA]</scope>
    <source>
        <strain evidence="2 3">YJ13C</strain>
    </source>
</reference>
<organism evidence="2 3">
    <name type="scientific">Algoriphagus pacificus</name>
    <dbReference type="NCBI Taxonomy" id="2811234"/>
    <lineage>
        <taxon>Bacteria</taxon>
        <taxon>Pseudomonadati</taxon>
        <taxon>Bacteroidota</taxon>
        <taxon>Cytophagia</taxon>
        <taxon>Cytophagales</taxon>
        <taxon>Cyclobacteriaceae</taxon>
        <taxon>Algoriphagus</taxon>
    </lineage>
</organism>
<dbReference type="PROSITE" id="PS50943">
    <property type="entry name" value="HTH_CROC1"/>
    <property type="match status" value="1"/>
</dbReference>
<keyword evidence="3" id="KW-1185">Reference proteome</keyword>
<dbReference type="CDD" id="cd00093">
    <property type="entry name" value="HTH_XRE"/>
    <property type="match status" value="1"/>
</dbReference>
<accession>A0ABS3CKY5</accession>
<name>A0ABS3CKY5_9BACT</name>
<evidence type="ECO:0000259" key="1">
    <source>
        <dbReference type="PROSITE" id="PS50943"/>
    </source>
</evidence>
<proteinExistence type="predicted"/>
<protein>
    <submittedName>
        <fullName evidence="2">Helix-turn-helix transcriptional regulator</fullName>
    </submittedName>
</protein>
<sequence>MPSKIVEQEISEMDFRLILHVKELREDQGLTQVELSQKMGLASGFVGKVEMFGNSAKYNIRHLPLIAKALGFKNVGEVLPKGIVKKDLVKIILEKLPLAKKNGELSQNKFEYKILEVVSVETKNQNQK</sequence>
<gene>
    <name evidence="2" type="ORF">J0A69_20200</name>
</gene>
<dbReference type="Proteomes" id="UP000664480">
    <property type="component" value="Unassembled WGS sequence"/>
</dbReference>
<dbReference type="InterPro" id="IPR010982">
    <property type="entry name" value="Lambda_DNA-bd_dom_sf"/>
</dbReference>
<dbReference type="InterPro" id="IPR001387">
    <property type="entry name" value="Cro/C1-type_HTH"/>
</dbReference>